<accession>F4RU31</accession>
<dbReference type="InParanoid" id="F4RU31"/>
<reference evidence="3" key="1">
    <citation type="journal article" date="2011" name="Proc. Natl. Acad. Sci. U.S.A.">
        <title>Obligate biotrophy features unraveled by the genomic analysis of rust fungi.</title>
        <authorList>
            <person name="Duplessis S."/>
            <person name="Cuomo C.A."/>
            <person name="Lin Y.-C."/>
            <person name="Aerts A."/>
            <person name="Tisserant E."/>
            <person name="Veneault-Fourrey C."/>
            <person name="Joly D.L."/>
            <person name="Hacquard S."/>
            <person name="Amselem J."/>
            <person name="Cantarel B.L."/>
            <person name="Chiu R."/>
            <person name="Coutinho P.M."/>
            <person name="Feau N."/>
            <person name="Field M."/>
            <person name="Frey P."/>
            <person name="Gelhaye E."/>
            <person name="Goldberg J."/>
            <person name="Grabherr M.G."/>
            <person name="Kodira C.D."/>
            <person name="Kohler A."/>
            <person name="Kuees U."/>
            <person name="Lindquist E.A."/>
            <person name="Lucas S.M."/>
            <person name="Mago R."/>
            <person name="Mauceli E."/>
            <person name="Morin E."/>
            <person name="Murat C."/>
            <person name="Pangilinan J.L."/>
            <person name="Park R."/>
            <person name="Pearson M."/>
            <person name="Quesneville H."/>
            <person name="Rouhier N."/>
            <person name="Sakthikumar S."/>
            <person name="Salamov A.A."/>
            <person name="Schmutz J."/>
            <person name="Selles B."/>
            <person name="Shapiro H."/>
            <person name="Tanguay P."/>
            <person name="Tuskan G.A."/>
            <person name="Henrissat B."/>
            <person name="Van de Peer Y."/>
            <person name="Rouze P."/>
            <person name="Ellis J.G."/>
            <person name="Dodds P.N."/>
            <person name="Schein J.E."/>
            <person name="Zhong S."/>
            <person name="Hamelin R.C."/>
            <person name="Grigoriev I.V."/>
            <person name="Szabo L.J."/>
            <person name="Martin F."/>
        </authorList>
    </citation>
    <scope>NUCLEOTIDE SEQUENCE [LARGE SCALE GENOMIC DNA]</scope>
    <source>
        <strain evidence="3">98AG31 / pathotype 3-4-7</strain>
    </source>
</reference>
<name>F4RU31_MELLP</name>
<sequence>MVDFPSRERGTALPRPRPTVLNSNDKGKQRAVSESEYDPEEEERQDPSEEDDVDEPEDDLEDIDQPDDDLMSEDDHFSGKEASRNIDRLLEDLEIPDADPYRSEGDDEMSNHGESERWKRLEQNQKRTDQNVSQIATAVRDMAEAMKQMRRDFSVGPANRARGTQAKKPQGGDFLRRIRRHIWTLMGLKNEGRVPPSASEQERSRWKRKIPKNFVNSNLDLEEEEEVDEERDPRFPYRGGPGGEDSNPQVLLIMWKMMTSVGVRSFRPIWEDKMSSAENKFLWQLATAIFIRLVQCGEYDDVTNGEAKSSVVYTALTKHARQRLQRSFREYNSMSRGELEARHKHGNRHSRLNVWKTRRCTIATGLNGMWGLCPLIQAATSDDETDDDQDLPADKQKRCRVLRLPWRSPALEDLLVRLDVYQDTKKKASPKGTRGAKPRIRLREDDEDRKESQISAPAGLPIDCYSVDWLSTLDPTEREDLEIEEEPALAAFQRRARVLGV</sequence>
<feature type="compositionally biased region" description="Basic and acidic residues" evidence="1">
    <location>
        <begin position="99"/>
        <end position="129"/>
    </location>
</feature>
<feature type="region of interest" description="Disordered" evidence="1">
    <location>
        <begin position="1"/>
        <end position="130"/>
    </location>
</feature>
<feature type="compositionally biased region" description="Basic and acidic residues" evidence="1">
    <location>
        <begin position="441"/>
        <end position="452"/>
    </location>
</feature>
<feature type="compositionally biased region" description="Basic and acidic residues" evidence="1">
    <location>
        <begin position="73"/>
        <end position="91"/>
    </location>
</feature>
<dbReference type="HOGENOM" id="CLU_021985_0_0_1"/>
<feature type="compositionally biased region" description="Acidic residues" evidence="1">
    <location>
        <begin position="220"/>
        <end position="230"/>
    </location>
</feature>
<evidence type="ECO:0000313" key="3">
    <source>
        <dbReference type="Proteomes" id="UP000001072"/>
    </source>
</evidence>
<dbReference type="AlphaFoldDB" id="F4RU31"/>
<dbReference type="RefSeq" id="XP_007412565.1">
    <property type="nucleotide sequence ID" value="XM_007412503.1"/>
</dbReference>
<dbReference type="VEuPathDB" id="FungiDB:MELLADRAFT_89639"/>
<feature type="region of interest" description="Disordered" evidence="1">
    <location>
        <begin position="425"/>
        <end position="455"/>
    </location>
</feature>
<proteinExistence type="predicted"/>
<evidence type="ECO:0000256" key="1">
    <source>
        <dbReference type="SAM" id="MobiDB-lite"/>
    </source>
</evidence>
<feature type="region of interest" description="Disordered" evidence="1">
    <location>
        <begin position="220"/>
        <end position="243"/>
    </location>
</feature>
<keyword evidence="3" id="KW-1185">Reference proteome</keyword>
<dbReference type="EMBL" id="GL883120">
    <property type="protein sequence ID" value="EGG04104.1"/>
    <property type="molecule type" value="Genomic_DNA"/>
</dbReference>
<dbReference type="Proteomes" id="UP000001072">
    <property type="component" value="Unassembled WGS sequence"/>
</dbReference>
<protein>
    <submittedName>
        <fullName evidence="2">Uncharacterized protein</fullName>
    </submittedName>
</protein>
<dbReference type="OrthoDB" id="2507381at2759"/>
<evidence type="ECO:0000313" key="2">
    <source>
        <dbReference type="EMBL" id="EGG04104.1"/>
    </source>
</evidence>
<gene>
    <name evidence="2" type="ORF">MELLADRAFT_89639</name>
</gene>
<feature type="compositionally biased region" description="Acidic residues" evidence="1">
    <location>
        <begin position="35"/>
        <end position="72"/>
    </location>
</feature>
<feature type="compositionally biased region" description="Basic and acidic residues" evidence="1">
    <location>
        <begin position="1"/>
        <end position="10"/>
    </location>
</feature>
<organism evidence="3">
    <name type="scientific">Melampsora larici-populina (strain 98AG31 / pathotype 3-4-7)</name>
    <name type="common">Poplar leaf rust fungus</name>
    <dbReference type="NCBI Taxonomy" id="747676"/>
    <lineage>
        <taxon>Eukaryota</taxon>
        <taxon>Fungi</taxon>
        <taxon>Dikarya</taxon>
        <taxon>Basidiomycota</taxon>
        <taxon>Pucciniomycotina</taxon>
        <taxon>Pucciniomycetes</taxon>
        <taxon>Pucciniales</taxon>
        <taxon>Melampsoraceae</taxon>
        <taxon>Melampsora</taxon>
    </lineage>
</organism>
<dbReference type="KEGG" id="mlr:MELLADRAFT_89639"/>
<dbReference type="GeneID" id="18935263"/>